<evidence type="ECO:0000256" key="9">
    <source>
        <dbReference type="SAM" id="Phobius"/>
    </source>
</evidence>
<feature type="region of interest" description="Disordered" evidence="8">
    <location>
        <begin position="299"/>
        <end position="320"/>
    </location>
</feature>
<dbReference type="Gene3D" id="3.30.200.20">
    <property type="entry name" value="Phosphorylase Kinase, domain 1"/>
    <property type="match status" value="1"/>
</dbReference>
<dbReference type="EC" id="2.7.11.1" evidence="1"/>
<evidence type="ECO:0000313" key="11">
    <source>
        <dbReference type="EMBL" id="GAA3228748.1"/>
    </source>
</evidence>
<proteinExistence type="predicted"/>
<name>A0ABP6QHI2_9ACTN</name>
<keyword evidence="12" id="KW-1185">Reference proteome</keyword>
<dbReference type="InterPro" id="IPR000719">
    <property type="entry name" value="Prot_kinase_dom"/>
</dbReference>
<evidence type="ECO:0000256" key="3">
    <source>
        <dbReference type="ARBA" id="ARBA00022679"/>
    </source>
</evidence>
<evidence type="ECO:0000256" key="2">
    <source>
        <dbReference type="ARBA" id="ARBA00022527"/>
    </source>
</evidence>
<organism evidence="11 12">
    <name type="scientific">Actinocorallia longicatena</name>
    <dbReference type="NCBI Taxonomy" id="111803"/>
    <lineage>
        <taxon>Bacteria</taxon>
        <taxon>Bacillati</taxon>
        <taxon>Actinomycetota</taxon>
        <taxon>Actinomycetes</taxon>
        <taxon>Streptosporangiales</taxon>
        <taxon>Thermomonosporaceae</taxon>
        <taxon>Actinocorallia</taxon>
    </lineage>
</organism>
<reference evidence="12" key="1">
    <citation type="journal article" date="2019" name="Int. J. Syst. Evol. Microbiol.">
        <title>The Global Catalogue of Microorganisms (GCM) 10K type strain sequencing project: providing services to taxonomists for standard genome sequencing and annotation.</title>
        <authorList>
            <consortium name="The Broad Institute Genomics Platform"/>
            <consortium name="The Broad Institute Genome Sequencing Center for Infectious Disease"/>
            <person name="Wu L."/>
            <person name="Ma J."/>
        </authorList>
    </citation>
    <scope>NUCLEOTIDE SEQUENCE [LARGE SCALE GENOMIC DNA]</scope>
    <source>
        <strain evidence="12">JCM 9377</strain>
    </source>
</reference>
<dbReference type="InterPro" id="IPR017441">
    <property type="entry name" value="Protein_kinase_ATP_BS"/>
</dbReference>
<keyword evidence="9" id="KW-0472">Membrane</keyword>
<evidence type="ECO:0000313" key="12">
    <source>
        <dbReference type="Proteomes" id="UP001501237"/>
    </source>
</evidence>
<dbReference type="CDD" id="cd14014">
    <property type="entry name" value="STKc_PknB_like"/>
    <property type="match status" value="1"/>
</dbReference>
<dbReference type="PANTHER" id="PTHR43289:SF6">
    <property type="entry name" value="SERINE_THREONINE-PROTEIN KINASE NEKL-3"/>
    <property type="match status" value="1"/>
</dbReference>
<evidence type="ECO:0000256" key="1">
    <source>
        <dbReference type="ARBA" id="ARBA00012513"/>
    </source>
</evidence>
<protein>
    <recommendedName>
        <fullName evidence="1">non-specific serine/threonine protein kinase</fullName>
        <ecNumber evidence="1">2.7.11.1</ecNumber>
    </recommendedName>
</protein>
<keyword evidence="4 7" id="KW-0547">Nucleotide-binding</keyword>
<dbReference type="PROSITE" id="PS00107">
    <property type="entry name" value="PROTEIN_KINASE_ATP"/>
    <property type="match status" value="1"/>
</dbReference>
<evidence type="ECO:0000256" key="7">
    <source>
        <dbReference type="PROSITE-ProRule" id="PRU10141"/>
    </source>
</evidence>
<feature type="binding site" evidence="7">
    <location>
        <position position="48"/>
    </location>
    <ligand>
        <name>ATP</name>
        <dbReference type="ChEBI" id="CHEBI:30616"/>
    </ligand>
</feature>
<evidence type="ECO:0000256" key="8">
    <source>
        <dbReference type="SAM" id="MobiDB-lite"/>
    </source>
</evidence>
<dbReference type="Proteomes" id="UP001501237">
    <property type="component" value="Unassembled WGS sequence"/>
</dbReference>
<dbReference type="RefSeq" id="WP_344834626.1">
    <property type="nucleotide sequence ID" value="NZ_BAAAUV010000018.1"/>
</dbReference>
<dbReference type="PROSITE" id="PS00108">
    <property type="entry name" value="PROTEIN_KINASE_ST"/>
    <property type="match status" value="1"/>
</dbReference>
<keyword evidence="6 7" id="KW-0067">ATP-binding</keyword>
<keyword evidence="2" id="KW-0723">Serine/threonine-protein kinase</keyword>
<dbReference type="Gene3D" id="1.10.510.10">
    <property type="entry name" value="Transferase(Phosphotransferase) domain 1"/>
    <property type="match status" value="1"/>
</dbReference>
<dbReference type="InterPro" id="IPR011009">
    <property type="entry name" value="Kinase-like_dom_sf"/>
</dbReference>
<comment type="caution">
    <text evidence="11">The sequence shown here is derived from an EMBL/GenBank/DDBJ whole genome shotgun (WGS) entry which is preliminary data.</text>
</comment>
<dbReference type="SUPFAM" id="SSF56112">
    <property type="entry name" value="Protein kinase-like (PK-like)"/>
    <property type="match status" value="1"/>
</dbReference>
<evidence type="ECO:0000256" key="6">
    <source>
        <dbReference type="ARBA" id="ARBA00022840"/>
    </source>
</evidence>
<gene>
    <name evidence="11" type="ORF">GCM10010468_58320</name>
</gene>
<accession>A0ABP6QHI2</accession>
<keyword evidence="9" id="KW-1133">Transmembrane helix</keyword>
<dbReference type="PROSITE" id="PS50011">
    <property type="entry name" value="PROTEIN_KINASE_DOM"/>
    <property type="match status" value="1"/>
</dbReference>
<keyword evidence="9" id="KW-0812">Transmembrane</keyword>
<dbReference type="EMBL" id="BAAAUV010000018">
    <property type="protein sequence ID" value="GAA3228748.1"/>
    <property type="molecule type" value="Genomic_DNA"/>
</dbReference>
<dbReference type="InterPro" id="IPR008271">
    <property type="entry name" value="Ser/Thr_kinase_AS"/>
</dbReference>
<keyword evidence="5" id="KW-0418">Kinase</keyword>
<evidence type="ECO:0000256" key="5">
    <source>
        <dbReference type="ARBA" id="ARBA00022777"/>
    </source>
</evidence>
<evidence type="ECO:0000256" key="4">
    <source>
        <dbReference type="ARBA" id="ARBA00022741"/>
    </source>
</evidence>
<dbReference type="PANTHER" id="PTHR43289">
    <property type="entry name" value="MITOGEN-ACTIVATED PROTEIN KINASE KINASE KINASE 20-RELATED"/>
    <property type="match status" value="1"/>
</dbReference>
<dbReference type="Pfam" id="PF00069">
    <property type="entry name" value="Pkinase"/>
    <property type="match status" value="1"/>
</dbReference>
<feature type="domain" description="Protein kinase" evidence="10">
    <location>
        <begin position="19"/>
        <end position="288"/>
    </location>
</feature>
<evidence type="ECO:0000259" key="10">
    <source>
        <dbReference type="PROSITE" id="PS50011"/>
    </source>
</evidence>
<keyword evidence="3" id="KW-0808">Transferase</keyword>
<feature type="transmembrane region" description="Helical" evidence="9">
    <location>
        <begin position="336"/>
        <end position="357"/>
    </location>
</feature>
<sequence length="523" mass="55728">MNPPEDRSAALTGRMIGPYQVLDLIGRGGMAEVYMARDQRLGRVVALKILAPHLAYDERFRLRFVRESRTVAGMDHPYIIPIFEAGEADGLLFIAMRYVSGLDLRELMTRSGILPPDRACALLGQIASALDSAHETGLVHRDVKPANVLISGGGSDSGEHPEHVYLTDFGLTKSASSLSGLTSQGQFVGTPRYISPEQIRGEQVDGRCDQYALANVAYEMLAGTAPFHRESQLALIYAHVQDEPPTLTSHRPDLPPAVDGVFGRALAKHPAARYGTCREFVLELRAALGEPVSDPRLRSFPPMHVPQQYRPTADTVPPISRGSTIIQRTTAGRKPWRLIGAAVAAAVALLAGAALFFQGGGTARYPGSAAAPFSFPYPQAWKASTHSDVFAVASPEAPKFEALFQTPVSADWSGVAKLGGGSSVGVFARVSDTLNTAPDKNLQYLLPGTVTLGAGVPTTAGGHQATRFQGSVADPQQSSRLDLTALVIQRGSSPAALLVYFCAPGHCDTSYAGELETDLAFTG</sequence>
<dbReference type="SMART" id="SM00220">
    <property type="entry name" value="S_TKc"/>
    <property type="match status" value="1"/>
</dbReference>